<dbReference type="RefSeq" id="WP_146805323.1">
    <property type="nucleotide sequence ID" value="NZ_BJUA01000003.1"/>
</dbReference>
<dbReference type="SUPFAM" id="SSF51445">
    <property type="entry name" value="(Trans)glycosidases"/>
    <property type="match status" value="1"/>
</dbReference>
<reference evidence="2 3" key="1">
    <citation type="submission" date="2019-07" db="EMBL/GenBank/DDBJ databases">
        <title>Whole genome shotgun sequence of Cellulomonas persica NBRC 101101.</title>
        <authorList>
            <person name="Hosoyama A."/>
            <person name="Uohara A."/>
            <person name="Ohji S."/>
            <person name="Ichikawa N."/>
        </authorList>
    </citation>
    <scope>NUCLEOTIDE SEQUENCE [LARGE SCALE GENOMIC DNA]</scope>
    <source>
        <strain evidence="2 3">NBRC 101101</strain>
    </source>
</reference>
<feature type="region of interest" description="Disordered" evidence="1">
    <location>
        <begin position="1"/>
        <end position="27"/>
    </location>
</feature>
<evidence type="ECO:0000256" key="1">
    <source>
        <dbReference type="SAM" id="MobiDB-lite"/>
    </source>
</evidence>
<keyword evidence="3" id="KW-1185">Reference proteome</keyword>
<dbReference type="OrthoDB" id="5037876at2"/>
<evidence type="ECO:0000313" key="3">
    <source>
        <dbReference type="Proteomes" id="UP000321386"/>
    </source>
</evidence>
<dbReference type="Proteomes" id="UP000321386">
    <property type="component" value="Unassembled WGS sequence"/>
</dbReference>
<gene>
    <name evidence="2" type="ORF">CPE01_07680</name>
</gene>
<sequence length="276" mass="28901">MGTATQSMWAWDNPVPPSQDARGRGYAPAAPGPLAAFADEQGLTRVHLAAPWAADEGPVGAWFAEAAAALGARHLAVDALGGDPGWLDEPALAATWAGAALRSADGRLDGIQLDVEPWTLPGWRDDRDDGVRRWLAVLDATRAVVPSALTLGADAPWWLVNVPAPDEGGSVLDAVLRRVDRVVVVAFSDHADGDDGIVALARPSVETARAAGVPWTIGVETDTPDVAGGAQYTFHDEGAAVLEREADRVARAFGAPGCVCVEHHRAWRALLEASPV</sequence>
<dbReference type="AlphaFoldDB" id="A0A510UW61"/>
<name>A0A510UW61_9CELL</name>
<dbReference type="InterPro" id="IPR017853">
    <property type="entry name" value="GH"/>
</dbReference>
<protein>
    <submittedName>
        <fullName evidence="2">Uncharacterized protein</fullName>
    </submittedName>
</protein>
<dbReference type="EMBL" id="BJUA01000003">
    <property type="protein sequence ID" value="GEK17035.1"/>
    <property type="molecule type" value="Genomic_DNA"/>
</dbReference>
<organism evidence="2 3">
    <name type="scientific">Cellulomonas persica</name>
    <dbReference type="NCBI Taxonomy" id="76861"/>
    <lineage>
        <taxon>Bacteria</taxon>
        <taxon>Bacillati</taxon>
        <taxon>Actinomycetota</taxon>
        <taxon>Actinomycetes</taxon>
        <taxon>Micrococcales</taxon>
        <taxon>Cellulomonadaceae</taxon>
        <taxon>Cellulomonas</taxon>
    </lineage>
</organism>
<comment type="caution">
    <text evidence="2">The sequence shown here is derived from an EMBL/GenBank/DDBJ whole genome shotgun (WGS) entry which is preliminary data.</text>
</comment>
<accession>A0A510UW61</accession>
<proteinExistence type="predicted"/>
<evidence type="ECO:0000313" key="2">
    <source>
        <dbReference type="EMBL" id="GEK17035.1"/>
    </source>
</evidence>